<evidence type="ECO:0000313" key="2">
    <source>
        <dbReference type="EMBL" id="KUM91107.1"/>
    </source>
</evidence>
<feature type="coiled-coil region" evidence="1">
    <location>
        <begin position="5"/>
        <end position="56"/>
    </location>
</feature>
<proteinExistence type="predicted"/>
<dbReference type="Proteomes" id="UP000054241">
    <property type="component" value="Unassembled WGS sequence"/>
</dbReference>
<evidence type="ECO:0000256" key="1">
    <source>
        <dbReference type="SAM" id="Coils"/>
    </source>
</evidence>
<dbReference type="AlphaFoldDB" id="A0A101NDH1"/>
<reference evidence="2 3" key="1">
    <citation type="submission" date="2015-10" db="EMBL/GenBank/DDBJ databases">
        <title>Draft genome sequence of Streptomyces cellostaticus DSM 40189, type strain for the species Streptomyces cellostaticus.</title>
        <authorList>
            <person name="Ruckert C."/>
            <person name="Winkler A."/>
            <person name="Kalinowski J."/>
            <person name="Kampfer P."/>
            <person name="Glaeser S."/>
        </authorList>
    </citation>
    <scope>NUCLEOTIDE SEQUENCE [LARGE SCALE GENOMIC DNA]</scope>
    <source>
        <strain evidence="2 3">DSM 40189</strain>
    </source>
</reference>
<dbReference type="OrthoDB" id="4315401at2"/>
<gene>
    <name evidence="2" type="ORF">AQI88_38690</name>
</gene>
<organism evidence="2 3">
    <name type="scientific">Streptomyces cellostaticus</name>
    <dbReference type="NCBI Taxonomy" id="67285"/>
    <lineage>
        <taxon>Bacteria</taxon>
        <taxon>Bacillati</taxon>
        <taxon>Actinomycetota</taxon>
        <taxon>Actinomycetes</taxon>
        <taxon>Kitasatosporales</taxon>
        <taxon>Streptomycetaceae</taxon>
        <taxon>Streptomyces</taxon>
    </lineage>
</organism>
<evidence type="ECO:0000313" key="3">
    <source>
        <dbReference type="Proteomes" id="UP000054241"/>
    </source>
</evidence>
<dbReference type="RefSeq" id="WP_067009532.1">
    <property type="nucleotide sequence ID" value="NZ_BNDU01000002.1"/>
</dbReference>
<keyword evidence="1" id="KW-0175">Coiled coil</keyword>
<protein>
    <submittedName>
        <fullName evidence="2">Uncharacterized protein</fullName>
    </submittedName>
</protein>
<comment type="caution">
    <text evidence="2">The sequence shown here is derived from an EMBL/GenBank/DDBJ whole genome shotgun (WGS) entry which is preliminary data.</text>
</comment>
<name>A0A101NDH1_9ACTN</name>
<sequence>MRELLEKIETRQHLVRETAERLRDQIARLTEQLGAAEETLKRLETTRETILELAAEDGTSPPERLPPGYREILALFEQTAEGLRAKEVSRALGLGTEARHTENTRAKLKRLVTRDILTEPEPGLFTLSKATPATSETNSS</sequence>
<keyword evidence="3" id="KW-1185">Reference proteome</keyword>
<dbReference type="EMBL" id="LMWL01000084">
    <property type="protein sequence ID" value="KUM91107.1"/>
    <property type="molecule type" value="Genomic_DNA"/>
</dbReference>
<accession>A0A101NDH1</accession>